<feature type="domain" description="PAS" evidence="14">
    <location>
        <begin position="172"/>
        <end position="245"/>
    </location>
</feature>
<keyword evidence="12" id="KW-0472">Membrane</keyword>
<dbReference type="STRING" id="1524254.PHACT_04270"/>
<dbReference type="RefSeq" id="WP_070116069.1">
    <property type="nucleotide sequence ID" value="NZ_CAXATG010000007.1"/>
</dbReference>
<keyword evidence="17" id="KW-1185">Reference proteome</keyword>
<dbReference type="OrthoDB" id="9812358at2"/>
<dbReference type="CDD" id="cd00082">
    <property type="entry name" value="HisKA"/>
    <property type="match status" value="1"/>
</dbReference>
<dbReference type="SUPFAM" id="SSF55785">
    <property type="entry name" value="PYP-like sensor domain (PAS domain)"/>
    <property type="match status" value="2"/>
</dbReference>
<evidence type="ECO:0000259" key="15">
    <source>
        <dbReference type="PROSITE" id="PS50113"/>
    </source>
</evidence>
<gene>
    <name evidence="16" type="ORF">PHACT_04270</name>
</gene>
<dbReference type="SUPFAM" id="SSF55781">
    <property type="entry name" value="GAF domain-like"/>
    <property type="match status" value="1"/>
</dbReference>
<dbReference type="InterPro" id="IPR003661">
    <property type="entry name" value="HisK_dim/P_dom"/>
</dbReference>
<evidence type="ECO:0000313" key="16">
    <source>
        <dbReference type="EMBL" id="OFE12446.1"/>
    </source>
</evidence>
<keyword evidence="6" id="KW-0597">Phosphoprotein</keyword>
<name>A0A1E8CJ20_9GAMM</name>
<dbReference type="EC" id="2.7.13.3" evidence="4"/>
<evidence type="ECO:0000256" key="4">
    <source>
        <dbReference type="ARBA" id="ARBA00012438"/>
    </source>
</evidence>
<evidence type="ECO:0000259" key="14">
    <source>
        <dbReference type="PROSITE" id="PS50112"/>
    </source>
</evidence>
<comment type="caution">
    <text evidence="16">The sequence shown here is derived from an EMBL/GenBank/DDBJ whole genome shotgun (WGS) entry which is preliminary data.</text>
</comment>
<sequence length="657" mass="73948">MKSPEIPNNESTRLNALQSTGLLFSEKEERFDRITRIAQRMFDVDIALLSLVADDIQWFKSRQGLDATQTDRNISFCGHTILQDDIFVIPDASRDARFADNPLVTDAPNIRFYAGAPVRVDGSKIGTLCLIHPEAKTLSSESLQMLRDLADLVELELRQIKIKQQLQRAELAEQRLASVIYGTNTGTWEWNVQAGSTVINERWADIIGYTVEELLPTNIDTWKKLTHPDDLEKTYQALSAHFEGDTEFYDTTYRMRHKLGHWVWVQDRGRLLSRSADGQPLVISGTHTDVSAQIKSQQALHTSEARLRGLFELSPFGIALNDYDTGAFIELNPAMLAPTGYSQEEFTRLSYWQITPEEYAPQEEEQLLSMQQTGRYGPYEKEYMRKDGSRYPVLLNGMVVHDADGKKLIWSIIEDISERKRMDRMKNEFVSTVSHELRTPLTAIRGALTLISSGTLGAVPEPAAEMVSVAERNSQRLLTLINDLLDMEKLLVGKMPFNLQWQALIPLIRNTLKQNQPYAEPYQVSLNFTDNGHDVDVMVDPVRFEQVMANLLSNAIKFSPAGTEVLISLEVAAESVCIIVSDQGPGIPDEFRTRIFHKFSQADSSDSRQRGGTGLGLAITRELVEKMNGQIDFRSAPGSGTQFMVEFPSRPSNEPGA</sequence>
<dbReference type="PROSITE" id="PS50109">
    <property type="entry name" value="HIS_KIN"/>
    <property type="match status" value="1"/>
</dbReference>
<dbReference type="GO" id="GO:0005886">
    <property type="term" value="C:plasma membrane"/>
    <property type="evidence" value="ECO:0007669"/>
    <property type="project" value="UniProtKB-SubCell"/>
</dbReference>
<evidence type="ECO:0000256" key="8">
    <source>
        <dbReference type="ARBA" id="ARBA00022741"/>
    </source>
</evidence>
<keyword evidence="8" id="KW-0547">Nucleotide-binding</keyword>
<dbReference type="InterPro" id="IPR003594">
    <property type="entry name" value="HATPase_dom"/>
</dbReference>
<evidence type="ECO:0000259" key="13">
    <source>
        <dbReference type="PROSITE" id="PS50109"/>
    </source>
</evidence>
<dbReference type="SMART" id="SM00388">
    <property type="entry name" value="HisKA"/>
    <property type="match status" value="1"/>
</dbReference>
<keyword evidence="11" id="KW-0902">Two-component regulatory system</keyword>
<dbReference type="Gene3D" id="3.30.565.10">
    <property type="entry name" value="Histidine kinase-like ATPase, C-terminal domain"/>
    <property type="match status" value="1"/>
</dbReference>
<dbReference type="InterPro" id="IPR013655">
    <property type="entry name" value="PAS_fold_3"/>
</dbReference>
<dbReference type="SUPFAM" id="SSF47384">
    <property type="entry name" value="Homodimeric domain of signal transducing histidine kinase"/>
    <property type="match status" value="1"/>
</dbReference>
<dbReference type="InterPro" id="IPR036097">
    <property type="entry name" value="HisK_dim/P_sf"/>
</dbReference>
<proteinExistence type="predicted"/>
<dbReference type="Gene3D" id="1.10.287.130">
    <property type="match status" value="1"/>
</dbReference>
<dbReference type="InterPro" id="IPR005467">
    <property type="entry name" value="His_kinase_dom"/>
</dbReference>
<dbReference type="InterPro" id="IPR001610">
    <property type="entry name" value="PAC"/>
</dbReference>
<dbReference type="GO" id="GO:0045121">
    <property type="term" value="C:membrane raft"/>
    <property type="evidence" value="ECO:0007669"/>
    <property type="project" value="UniProtKB-SubCell"/>
</dbReference>
<dbReference type="PANTHER" id="PTHR43547">
    <property type="entry name" value="TWO-COMPONENT HISTIDINE KINASE"/>
    <property type="match status" value="1"/>
</dbReference>
<evidence type="ECO:0000256" key="2">
    <source>
        <dbReference type="ARBA" id="ARBA00004236"/>
    </source>
</evidence>
<dbReference type="Gene3D" id="3.30.450.20">
    <property type="entry name" value="PAS domain"/>
    <property type="match status" value="2"/>
</dbReference>
<dbReference type="Proteomes" id="UP000175669">
    <property type="component" value="Unassembled WGS sequence"/>
</dbReference>
<dbReference type="CDD" id="cd16922">
    <property type="entry name" value="HATPase_EvgS-ArcB-TorS-like"/>
    <property type="match status" value="1"/>
</dbReference>
<dbReference type="SMART" id="SM00086">
    <property type="entry name" value="PAC"/>
    <property type="match status" value="2"/>
</dbReference>
<dbReference type="AlphaFoldDB" id="A0A1E8CJ20"/>
<dbReference type="SMART" id="SM00065">
    <property type="entry name" value="GAF"/>
    <property type="match status" value="1"/>
</dbReference>
<dbReference type="InterPro" id="IPR000014">
    <property type="entry name" value="PAS"/>
</dbReference>
<comment type="subcellular location">
    <subcellularLocation>
        <location evidence="2">Cell membrane</location>
    </subcellularLocation>
    <subcellularLocation>
        <location evidence="3">Membrane raft</location>
        <topology evidence="3">Multi-pass membrane protein</topology>
    </subcellularLocation>
</comment>
<dbReference type="SUPFAM" id="SSF55874">
    <property type="entry name" value="ATPase domain of HSP90 chaperone/DNA topoisomerase II/histidine kinase"/>
    <property type="match status" value="1"/>
</dbReference>
<evidence type="ECO:0000256" key="11">
    <source>
        <dbReference type="ARBA" id="ARBA00023012"/>
    </source>
</evidence>
<dbReference type="InterPro" id="IPR003018">
    <property type="entry name" value="GAF"/>
</dbReference>
<evidence type="ECO:0000256" key="5">
    <source>
        <dbReference type="ARBA" id="ARBA00022475"/>
    </source>
</evidence>
<keyword evidence="7" id="KW-0808">Transferase</keyword>
<evidence type="ECO:0000256" key="1">
    <source>
        <dbReference type="ARBA" id="ARBA00000085"/>
    </source>
</evidence>
<evidence type="ECO:0000256" key="10">
    <source>
        <dbReference type="ARBA" id="ARBA00022840"/>
    </source>
</evidence>
<comment type="catalytic activity">
    <reaction evidence="1">
        <text>ATP + protein L-histidine = ADP + protein N-phospho-L-histidine.</text>
        <dbReference type="EC" id="2.7.13.3"/>
    </reaction>
</comment>
<evidence type="ECO:0000256" key="7">
    <source>
        <dbReference type="ARBA" id="ARBA00022679"/>
    </source>
</evidence>
<dbReference type="EMBL" id="MASR01000001">
    <property type="protein sequence ID" value="OFE12446.1"/>
    <property type="molecule type" value="Genomic_DNA"/>
</dbReference>
<reference evidence="17" key="1">
    <citation type="submission" date="2016-07" db="EMBL/GenBank/DDBJ databases">
        <authorList>
            <person name="Florea S."/>
            <person name="Webb J.S."/>
            <person name="Jaromczyk J."/>
            <person name="Schardl C.L."/>
        </authorList>
    </citation>
    <scope>NUCLEOTIDE SEQUENCE [LARGE SCALE GENOMIC DNA]</scope>
    <source>
        <strain evidence="17">KCTC 42131</strain>
    </source>
</reference>
<dbReference type="Pfam" id="PF01590">
    <property type="entry name" value="GAF"/>
    <property type="match status" value="1"/>
</dbReference>
<dbReference type="InterPro" id="IPR004358">
    <property type="entry name" value="Sig_transdc_His_kin-like_C"/>
</dbReference>
<dbReference type="PROSITE" id="PS50112">
    <property type="entry name" value="PAS"/>
    <property type="match status" value="1"/>
</dbReference>
<dbReference type="SMART" id="SM00387">
    <property type="entry name" value="HATPase_c"/>
    <property type="match status" value="1"/>
</dbReference>
<dbReference type="CDD" id="cd00130">
    <property type="entry name" value="PAS"/>
    <property type="match status" value="2"/>
</dbReference>
<dbReference type="Pfam" id="PF13426">
    <property type="entry name" value="PAS_9"/>
    <property type="match status" value="1"/>
</dbReference>
<keyword evidence="5" id="KW-1003">Cell membrane</keyword>
<organism evidence="16 17">
    <name type="scientific">Pseudohongiella acticola</name>
    <dbReference type="NCBI Taxonomy" id="1524254"/>
    <lineage>
        <taxon>Bacteria</taxon>
        <taxon>Pseudomonadati</taxon>
        <taxon>Pseudomonadota</taxon>
        <taxon>Gammaproteobacteria</taxon>
        <taxon>Pseudomonadales</taxon>
        <taxon>Pseudohongiellaceae</taxon>
        <taxon>Pseudohongiella</taxon>
    </lineage>
</organism>
<dbReference type="FunFam" id="3.30.565.10:FF:000023">
    <property type="entry name" value="PAS domain-containing sensor histidine kinase"/>
    <property type="match status" value="1"/>
</dbReference>
<dbReference type="PRINTS" id="PR00344">
    <property type="entry name" value="BCTRLSENSOR"/>
</dbReference>
<dbReference type="PROSITE" id="PS50113">
    <property type="entry name" value="PAC"/>
    <property type="match status" value="1"/>
</dbReference>
<dbReference type="Pfam" id="PF08447">
    <property type="entry name" value="PAS_3"/>
    <property type="match status" value="1"/>
</dbReference>
<evidence type="ECO:0000256" key="3">
    <source>
        <dbReference type="ARBA" id="ARBA00004314"/>
    </source>
</evidence>
<dbReference type="GO" id="GO:0005524">
    <property type="term" value="F:ATP binding"/>
    <property type="evidence" value="ECO:0007669"/>
    <property type="project" value="UniProtKB-KW"/>
</dbReference>
<keyword evidence="10" id="KW-0067">ATP-binding</keyword>
<dbReference type="InterPro" id="IPR000700">
    <property type="entry name" value="PAS-assoc_C"/>
</dbReference>
<dbReference type="PANTHER" id="PTHR43547:SF2">
    <property type="entry name" value="HYBRID SIGNAL TRANSDUCTION HISTIDINE KINASE C"/>
    <property type="match status" value="1"/>
</dbReference>
<dbReference type="Pfam" id="PF02518">
    <property type="entry name" value="HATPase_c"/>
    <property type="match status" value="1"/>
</dbReference>
<evidence type="ECO:0000256" key="12">
    <source>
        <dbReference type="ARBA" id="ARBA00023136"/>
    </source>
</evidence>
<dbReference type="GO" id="GO:0000155">
    <property type="term" value="F:phosphorelay sensor kinase activity"/>
    <property type="evidence" value="ECO:0007669"/>
    <property type="project" value="InterPro"/>
</dbReference>
<evidence type="ECO:0000256" key="9">
    <source>
        <dbReference type="ARBA" id="ARBA00022777"/>
    </source>
</evidence>
<dbReference type="NCBIfam" id="TIGR00229">
    <property type="entry name" value="sensory_box"/>
    <property type="match status" value="2"/>
</dbReference>
<evidence type="ECO:0000313" key="17">
    <source>
        <dbReference type="Proteomes" id="UP000175669"/>
    </source>
</evidence>
<accession>A0A1E8CJ20</accession>
<evidence type="ECO:0000256" key="6">
    <source>
        <dbReference type="ARBA" id="ARBA00022553"/>
    </source>
</evidence>
<dbReference type="FunFam" id="1.10.287.130:FF:000001">
    <property type="entry name" value="Two-component sensor histidine kinase"/>
    <property type="match status" value="1"/>
</dbReference>
<dbReference type="Pfam" id="PF00512">
    <property type="entry name" value="HisKA"/>
    <property type="match status" value="1"/>
</dbReference>
<feature type="domain" description="Histidine kinase" evidence="13">
    <location>
        <begin position="432"/>
        <end position="651"/>
    </location>
</feature>
<dbReference type="InterPro" id="IPR035965">
    <property type="entry name" value="PAS-like_dom_sf"/>
</dbReference>
<keyword evidence="9" id="KW-0418">Kinase</keyword>
<dbReference type="InterPro" id="IPR029016">
    <property type="entry name" value="GAF-like_dom_sf"/>
</dbReference>
<dbReference type="Gene3D" id="3.30.450.40">
    <property type="match status" value="1"/>
</dbReference>
<dbReference type="InterPro" id="IPR036890">
    <property type="entry name" value="HATPase_C_sf"/>
</dbReference>
<dbReference type="SMART" id="SM00091">
    <property type="entry name" value="PAS"/>
    <property type="match status" value="2"/>
</dbReference>
<feature type="domain" description="PAC" evidence="15">
    <location>
        <begin position="377"/>
        <end position="428"/>
    </location>
</feature>
<protein>
    <recommendedName>
        <fullName evidence="4">histidine kinase</fullName>
        <ecNumber evidence="4">2.7.13.3</ecNumber>
    </recommendedName>
</protein>